<reference evidence="1" key="1">
    <citation type="journal article" date="2016" name="Ticks Tick Borne Dis.">
        <title>De novo assembly and annotation of the salivary gland transcriptome of Rhipicephalus appendiculatus male and female ticks during blood feeding.</title>
        <authorList>
            <person name="de Castro M.H."/>
            <person name="de Klerk D."/>
            <person name="Pienaar R."/>
            <person name="Latif A.A."/>
            <person name="Rees D.J."/>
            <person name="Mans B.J."/>
        </authorList>
    </citation>
    <scope>NUCLEOTIDE SEQUENCE</scope>
    <source>
        <tissue evidence="1">Salivary glands</tissue>
    </source>
</reference>
<accession>A0A131YSV9</accession>
<evidence type="ECO:0000313" key="1">
    <source>
        <dbReference type="EMBL" id="JAP81560.1"/>
    </source>
</evidence>
<sequence>MTLDSVVTAILFFSRFIASDAKFPTIGKQAYNIRKFLSTDEPIWTVYTTGPTRRTCEVDLIRDLTKVSVYFTRIFFDGTTRSSKKELGTFNSRRVKHMDIYVPGGIYTASEDILYMSENRACAVIMVTTKLQSKLHTFDLRVRNSSVKHGPGHDCVEKYREHEQREQVIYKRKCQHILDKPAKSLVHNPIL</sequence>
<dbReference type="EMBL" id="GEDV01006997">
    <property type="protein sequence ID" value="JAP81560.1"/>
    <property type="molecule type" value="Transcribed_RNA"/>
</dbReference>
<organism evidence="1">
    <name type="scientific">Rhipicephalus appendiculatus</name>
    <name type="common">Brown ear tick</name>
    <dbReference type="NCBI Taxonomy" id="34631"/>
    <lineage>
        <taxon>Eukaryota</taxon>
        <taxon>Metazoa</taxon>
        <taxon>Ecdysozoa</taxon>
        <taxon>Arthropoda</taxon>
        <taxon>Chelicerata</taxon>
        <taxon>Arachnida</taxon>
        <taxon>Acari</taxon>
        <taxon>Parasitiformes</taxon>
        <taxon>Ixodida</taxon>
        <taxon>Ixodoidea</taxon>
        <taxon>Ixodidae</taxon>
        <taxon>Rhipicephalinae</taxon>
        <taxon>Rhipicephalus</taxon>
        <taxon>Rhipicephalus</taxon>
    </lineage>
</organism>
<name>A0A131YSV9_RHIAP</name>
<proteinExistence type="predicted"/>
<protein>
    <submittedName>
        <fullName evidence="1">Lipocalin</fullName>
    </submittedName>
</protein>
<dbReference type="AlphaFoldDB" id="A0A131YSV9"/>